<dbReference type="PANTHER" id="PTHR43777">
    <property type="entry name" value="MOLYBDENUM COFACTOR CYTIDYLYLTRANSFERASE"/>
    <property type="match status" value="1"/>
</dbReference>
<gene>
    <name evidence="3" type="ORF">Ga0061067_102134</name>
</gene>
<keyword evidence="4" id="KW-1185">Reference proteome</keyword>
<dbReference type="CDD" id="cd03522">
    <property type="entry name" value="MoeA_like"/>
    <property type="match status" value="1"/>
</dbReference>
<dbReference type="PIRSF" id="PIRSF036626">
    <property type="entry name" value="MPTBd_MobAlike"/>
    <property type="match status" value="1"/>
</dbReference>
<dbReference type="InterPro" id="IPR029044">
    <property type="entry name" value="Nucleotide-diphossugar_trans"/>
</dbReference>
<dbReference type="GO" id="GO:0016779">
    <property type="term" value="F:nucleotidyltransferase activity"/>
    <property type="evidence" value="ECO:0007669"/>
    <property type="project" value="UniProtKB-ARBA"/>
</dbReference>
<dbReference type="SUPFAM" id="SSF53448">
    <property type="entry name" value="Nucleotide-diphospho-sugar transferases"/>
    <property type="match status" value="1"/>
</dbReference>
<evidence type="ECO:0000256" key="1">
    <source>
        <dbReference type="ARBA" id="ARBA00022842"/>
    </source>
</evidence>
<dbReference type="Proteomes" id="UP000183900">
    <property type="component" value="Unassembled WGS sequence"/>
</dbReference>
<name>A0A0K6HPF1_9HYPH</name>
<dbReference type="InterPro" id="IPR036425">
    <property type="entry name" value="MoaB/Mog-like_dom_sf"/>
</dbReference>
<protein>
    <submittedName>
        <fullName evidence="3">Molybdopterin molybdochelatase</fullName>
    </submittedName>
</protein>
<dbReference type="SUPFAM" id="SSF53218">
    <property type="entry name" value="Molybdenum cofactor biosynthesis proteins"/>
    <property type="match status" value="1"/>
</dbReference>
<dbReference type="InterPro" id="IPR012184">
    <property type="entry name" value="Bifunc_Mopterin-bd"/>
</dbReference>
<reference evidence="4" key="1">
    <citation type="submission" date="2015-08" db="EMBL/GenBank/DDBJ databases">
        <authorList>
            <person name="Varghese N."/>
        </authorList>
    </citation>
    <scope>NUCLEOTIDE SEQUENCE [LARGE SCALE GENOMIC DNA]</scope>
    <source>
        <strain evidence="4">DSM 23407</strain>
    </source>
</reference>
<proteinExistence type="predicted"/>
<dbReference type="EMBL" id="CYHE01000002">
    <property type="protein sequence ID" value="CUA92795.1"/>
    <property type="molecule type" value="Genomic_DNA"/>
</dbReference>
<dbReference type="Pfam" id="PF00994">
    <property type="entry name" value="MoCF_biosynth"/>
    <property type="match status" value="1"/>
</dbReference>
<organism evidence="3 4">
    <name type="scientific">Pannonibacter indicus</name>
    <dbReference type="NCBI Taxonomy" id="466044"/>
    <lineage>
        <taxon>Bacteria</taxon>
        <taxon>Pseudomonadati</taxon>
        <taxon>Pseudomonadota</taxon>
        <taxon>Alphaproteobacteria</taxon>
        <taxon>Hyphomicrobiales</taxon>
        <taxon>Stappiaceae</taxon>
        <taxon>Pannonibacter</taxon>
    </lineage>
</organism>
<dbReference type="Gene3D" id="3.40.980.10">
    <property type="entry name" value="MoaB/Mog-like domain"/>
    <property type="match status" value="1"/>
</dbReference>
<feature type="domain" description="MoaB/Mog" evidence="2">
    <location>
        <begin position="168"/>
        <end position="301"/>
    </location>
</feature>
<keyword evidence="1" id="KW-0460">Magnesium</keyword>
<dbReference type="AlphaFoldDB" id="A0A0K6HPF1"/>
<dbReference type="SMART" id="SM00852">
    <property type="entry name" value="MoCF_biosynth"/>
    <property type="match status" value="1"/>
</dbReference>
<dbReference type="PANTHER" id="PTHR43777:SF1">
    <property type="entry name" value="MOLYBDENUM COFACTOR CYTIDYLYLTRANSFERASE"/>
    <property type="match status" value="1"/>
</dbReference>
<evidence type="ECO:0000313" key="3">
    <source>
        <dbReference type="EMBL" id="CUA92795.1"/>
    </source>
</evidence>
<sequence>MQFGSVPLAQAEGALLVHATRTADGLLKKGHRLTAADIEALAAAGLTDVTVARLEPGDVDENTAAQRLAKAAAGSGLIRDGVQTGRVNLHAEVNGVLVIDRQKVDAMNRIDPALTFATLPEFAAVNAGRMVATAKIIPYAVAEHHLAAAELAGTGAIRVAPYCARRVGLVATLLPQLKLVTMDKTRKVLERRLEASGSEVIAEHRVAHDRDAVGEALAALKRQGADFFVLFGASAIADRRDILPAAIEQAGGRVIHFGMPVDPGNLMLLGELDGMPVIGAPGCARSPAENGFDWVLNRLLAGLPVTPEVVTGLGVGGLLMEIASRPQPRQQGAGKFSAASASGRYGGIILAAGSSSRMAGGNKLLAQLDGKSVIRHVIDAAEASQLEKVILVTGHMAERVIGEADGSRVRAVINPGFAEGMASSIRLGLRALPDNLDGVVILLGDMPRITGAMIDALIAAHDRSEGHLIVLATAERKRGNPVLIDTRFREDLMQLQGDTGARHLIGAHDDVCTEVELGRAARLDLDTRESLAAEGGVLTEG</sequence>
<dbReference type="InterPro" id="IPR025877">
    <property type="entry name" value="MobA-like_NTP_Trfase"/>
</dbReference>
<dbReference type="RefSeq" id="WP_055454443.1">
    <property type="nucleotide sequence ID" value="NZ_CYHE01000002.1"/>
</dbReference>
<dbReference type="Pfam" id="PF12804">
    <property type="entry name" value="NTP_transf_3"/>
    <property type="match status" value="1"/>
</dbReference>
<dbReference type="Gene3D" id="3.90.550.10">
    <property type="entry name" value="Spore Coat Polysaccharide Biosynthesis Protein SpsA, Chain A"/>
    <property type="match status" value="1"/>
</dbReference>
<evidence type="ECO:0000259" key="2">
    <source>
        <dbReference type="SMART" id="SM00852"/>
    </source>
</evidence>
<accession>A0A0K6HPF1</accession>
<dbReference type="InterPro" id="IPR001453">
    <property type="entry name" value="MoaB/Mog_dom"/>
</dbReference>
<evidence type="ECO:0000313" key="4">
    <source>
        <dbReference type="Proteomes" id="UP000183900"/>
    </source>
</evidence>
<dbReference type="CDD" id="cd04182">
    <property type="entry name" value="GT_2_like_f"/>
    <property type="match status" value="1"/>
</dbReference>